<gene>
    <name evidence="10" type="ORF">ANCDUO_26145</name>
</gene>
<dbReference type="PANTHER" id="PTHR45833:SF1">
    <property type="entry name" value="METHIONINE SYNTHASE"/>
    <property type="match status" value="1"/>
</dbReference>
<reference evidence="10 11" key="1">
    <citation type="submission" date="2013-12" db="EMBL/GenBank/DDBJ databases">
        <title>Draft genome of the parsitic nematode Ancylostoma duodenale.</title>
        <authorList>
            <person name="Mitreva M."/>
        </authorList>
    </citation>
    <scope>NUCLEOTIDE SEQUENCE [LARGE SCALE GENOMIC DNA]</scope>
    <source>
        <strain evidence="10 11">Zhejiang</strain>
    </source>
</reference>
<dbReference type="Gene3D" id="3.20.20.330">
    <property type="entry name" value="Homocysteine-binding-like domain"/>
    <property type="match status" value="1"/>
</dbReference>
<dbReference type="EMBL" id="KN782393">
    <property type="protein sequence ID" value="KIH43843.1"/>
    <property type="molecule type" value="Genomic_DNA"/>
</dbReference>
<comment type="similarity">
    <text evidence="1">Belongs to the vitamin-B12 dependent methionine synthase family.</text>
</comment>
<dbReference type="InterPro" id="IPR036589">
    <property type="entry name" value="HCY_dom_sf"/>
</dbReference>
<dbReference type="Proteomes" id="UP000054047">
    <property type="component" value="Unassembled WGS sequence"/>
</dbReference>
<evidence type="ECO:0000259" key="9">
    <source>
        <dbReference type="PROSITE" id="PS50970"/>
    </source>
</evidence>
<comment type="pathway">
    <text evidence="7">Amino-acid biosynthesis; L-methionine biosynthesis via de novo pathway.</text>
</comment>
<comment type="caution">
    <text evidence="8">Lacks conserved residue(s) required for the propagation of feature annotation.</text>
</comment>
<keyword evidence="4" id="KW-0949">S-adenosyl-L-methionine</keyword>
<keyword evidence="6" id="KW-0170">Cobalt</keyword>
<feature type="non-terminal residue" evidence="10">
    <location>
        <position position="80"/>
    </location>
</feature>
<dbReference type="InterPro" id="IPR050554">
    <property type="entry name" value="Met_Synthase/Corrinoid"/>
</dbReference>
<dbReference type="GO" id="GO:0046872">
    <property type="term" value="F:metal ion binding"/>
    <property type="evidence" value="ECO:0007669"/>
    <property type="project" value="UniProtKB-KW"/>
</dbReference>
<dbReference type="GO" id="GO:0046653">
    <property type="term" value="P:tetrahydrofolate metabolic process"/>
    <property type="evidence" value="ECO:0007669"/>
    <property type="project" value="TreeGrafter"/>
</dbReference>
<evidence type="ECO:0000256" key="5">
    <source>
        <dbReference type="ARBA" id="ARBA00022723"/>
    </source>
</evidence>
<evidence type="ECO:0000256" key="3">
    <source>
        <dbReference type="ARBA" id="ARBA00022679"/>
    </source>
</evidence>
<name>A0A0C2BJ99_9BILA</name>
<keyword evidence="3" id="KW-0808">Transferase</keyword>
<evidence type="ECO:0000256" key="2">
    <source>
        <dbReference type="ARBA" id="ARBA00022603"/>
    </source>
</evidence>
<keyword evidence="11" id="KW-1185">Reference proteome</keyword>
<evidence type="ECO:0000256" key="7">
    <source>
        <dbReference type="ARBA" id="ARBA00034478"/>
    </source>
</evidence>
<feature type="domain" description="Hcy-binding" evidence="9">
    <location>
        <begin position="1"/>
        <end position="22"/>
    </location>
</feature>
<keyword evidence="2" id="KW-0489">Methyltransferase</keyword>
<dbReference type="InterPro" id="IPR003726">
    <property type="entry name" value="HCY_dom"/>
</dbReference>
<evidence type="ECO:0000256" key="8">
    <source>
        <dbReference type="PROSITE-ProRule" id="PRU00333"/>
    </source>
</evidence>
<dbReference type="Pfam" id="PF02574">
    <property type="entry name" value="S-methyl_trans"/>
    <property type="match status" value="1"/>
</dbReference>
<sequence length="80" mass="8527">VNIVGGCCGTTPDHISAMAKALKGIAPRQPPNDPHAGNMLLSGLEPMTVGPFTNFVNIGERCNVAGSRRFCNLIKNENYE</sequence>
<dbReference type="SUPFAM" id="SSF82282">
    <property type="entry name" value="Homocysteine S-methyltransferase"/>
    <property type="match status" value="1"/>
</dbReference>
<dbReference type="Gene3D" id="3.20.20.20">
    <property type="entry name" value="Dihydropteroate synthase-like"/>
    <property type="match status" value="1"/>
</dbReference>
<dbReference type="PROSITE" id="PS50970">
    <property type="entry name" value="HCY"/>
    <property type="match status" value="1"/>
</dbReference>
<dbReference type="GO" id="GO:0008705">
    <property type="term" value="F:methionine synthase activity"/>
    <property type="evidence" value="ECO:0007669"/>
    <property type="project" value="TreeGrafter"/>
</dbReference>
<organism evidence="10 11">
    <name type="scientific">Ancylostoma duodenale</name>
    <dbReference type="NCBI Taxonomy" id="51022"/>
    <lineage>
        <taxon>Eukaryota</taxon>
        <taxon>Metazoa</taxon>
        <taxon>Ecdysozoa</taxon>
        <taxon>Nematoda</taxon>
        <taxon>Chromadorea</taxon>
        <taxon>Rhabditida</taxon>
        <taxon>Rhabditina</taxon>
        <taxon>Rhabditomorpha</taxon>
        <taxon>Strongyloidea</taxon>
        <taxon>Ancylostomatidae</taxon>
        <taxon>Ancylostomatinae</taxon>
        <taxon>Ancylostoma</taxon>
    </lineage>
</organism>
<dbReference type="AlphaFoldDB" id="A0A0C2BJ99"/>
<proteinExistence type="inferred from homology"/>
<accession>A0A0C2BJ99</accession>
<evidence type="ECO:0000256" key="1">
    <source>
        <dbReference type="ARBA" id="ARBA00010398"/>
    </source>
</evidence>
<dbReference type="GO" id="GO:0050667">
    <property type="term" value="P:homocysteine metabolic process"/>
    <property type="evidence" value="ECO:0007669"/>
    <property type="project" value="TreeGrafter"/>
</dbReference>
<evidence type="ECO:0000313" key="11">
    <source>
        <dbReference type="Proteomes" id="UP000054047"/>
    </source>
</evidence>
<dbReference type="GO" id="GO:0032259">
    <property type="term" value="P:methylation"/>
    <property type="evidence" value="ECO:0007669"/>
    <property type="project" value="UniProtKB-KW"/>
</dbReference>
<protein>
    <recommendedName>
        <fullName evidence="9">Hcy-binding domain-containing protein</fullName>
    </recommendedName>
</protein>
<keyword evidence="5" id="KW-0479">Metal-binding</keyword>
<evidence type="ECO:0000313" key="10">
    <source>
        <dbReference type="EMBL" id="KIH43843.1"/>
    </source>
</evidence>
<dbReference type="GO" id="GO:0005829">
    <property type="term" value="C:cytosol"/>
    <property type="evidence" value="ECO:0007669"/>
    <property type="project" value="TreeGrafter"/>
</dbReference>
<dbReference type="OrthoDB" id="261426at2759"/>
<evidence type="ECO:0000256" key="6">
    <source>
        <dbReference type="ARBA" id="ARBA00023285"/>
    </source>
</evidence>
<dbReference type="PANTHER" id="PTHR45833">
    <property type="entry name" value="METHIONINE SYNTHASE"/>
    <property type="match status" value="1"/>
</dbReference>
<evidence type="ECO:0000256" key="4">
    <source>
        <dbReference type="ARBA" id="ARBA00022691"/>
    </source>
</evidence>
<feature type="non-terminal residue" evidence="10">
    <location>
        <position position="1"/>
    </location>
</feature>
<dbReference type="InterPro" id="IPR011005">
    <property type="entry name" value="Dihydropteroate_synth-like_sf"/>
</dbReference>